<dbReference type="Pfam" id="PF03358">
    <property type="entry name" value="FMN_red"/>
    <property type="match status" value="1"/>
</dbReference>
<dbReference type="PANTHER" id="PTHR43760">
    <property type="entry name" value="ENDORIBONUCLEASE-RELATED"/>
    <property type="match status" value="1"/>
</dbReference>
<keyword evidence="1" id="KW-0732">Signal</keyword>
<dbReference type="RefSeq" id="WP_085472748.1">
    <property type="nucleotide sequence ID" value="NZ_FXAU01000003.1"/>
</dbReference>
<dbReference type="InterPro" id="IPR013813">
    <property type="entry name" value="Endoribo_LPSP/chorism_mut-like"/>
</dbReference>
<dbReference type="PANTHER" id="PTHR43760:SF1">
    <property type="entry name" value="ENDORIBONUCLEASE L-PSP_CHORISMATE MUTASE-LIKE DOMAIN-CONTAINING PROTEIN"/>
    <property type="match status" value="1"/>
</dbReference>
<evidence type="ECO:0000313" key="4">
    <source>
        <dbReference type="Proteomes" id="UP000192980"/>
    </source>
</evidence>
<dbReference type="STRING" id="561061.SAMN05660862_2004"/>
<keyword evidence="4" id="KW-1185">Reference proteome</keyword>
<dbReference type="Pfam" id="PF14588">
    <property type="entry name" value="YjgF_endoribonc"/>
    <property type="match status" value="1"/>
</dbReference>
<dbReference type="EMBL" id="FXAU01000003">
    <property type="protein sequence ID" value="SMG30026.1"/>
    <property type="molecule type" value="Genomic_DNA"/>
</dbReference>
<evidence type="ECO:0000256" key="1">
    <source>
        <dbReference type="SAM" id="SignalP"/>
    </source>
</evidence>
<feature type="domain" description="Flavodoxin-like" evidence="2">
    <location>
        <begin position="26"/>
        <end position="203"/>
    </location>
</feature>
<dbReference type="InterPro" id="IPR008254">
    <property type="entry name" value="Flavodoxin/NO_synth"/>
</dbReference>
<dbReference type="Gene3D" id="3.30.1330.40">
    <property type="entry name" value="RutC-like"/>
    <property type="match status" value="1"/>
</dbReference>
<dbReference type="AlphaFoldDB" id="A0A1X7JR83"/>
<dbReference type="OrthoDB" id="9806350at2"/>
<dbReference type="Proteomes" id="UP000192980">
    <property type="component" value="Unassembled WGS sequence"/>
</dbReference>
<name>A0A1X7JR83_9SPHI</name>
<proteinExistence type="predicted"/>
<dbReference type="InterPro" id="IPR029039">
    <property type="entry name" value="Flavoprotein-like_sf"/>
</dbReference>
<dbReference type="PROSITE" id="PS50902">
    <property type="entry name" value="FLAVODOXIN_LIKE"/>
    <property type="match status" value="1"/>
</dbReference>
<organism evidence="3 4">
    <name type="scientific">Sphingobacterium psychroaquaticum</name>
    <dbReference type="NCBI Taxonomy" id="561061"/>
    <lineage>
        <taxon>Bacteria</taxon>
        <taxon>Pseudomonadati</taxon>
        <taxon>Bacteroidota</taxon>
        <taxon>Sphingobacteriia</taxon>
        <taxon>Sphingobacteriales</taxon>
        <taxon>Sphingobacteriaceae</taxon>
        <taxon>Sphingobacterium</taxon>
    </lineage>
</organism>
<dbReference type="GO" id="GO:0010181">
    <property type="term" value="F:FMN binding"/>
    <property type="evidence" value="ECO:0007669"/>
    <property type="project" value="InterPro"/>
</dbReference>
<accession>A0A1X7JR83</accession>
<dbReference type="InterPro" id="IPR005025">
    <property type="entry name" value="FMN_Rdtase-like_dom"/>
</dbReference>
<evidence type="ECO:0000259" key="2">
    <source>
        <dbReference type="PROSITE" id="PS50902"/>
    </source>
</evidence>
<dbReference type="SUPFAM" id="SSF52218">
    <property type="entry name" value="Flavoproteins"/>
    <property type="match status" value="1"/>
</dbReference>
<dbReference type="InterPro" id="IPR035959">
    <property type="entry name" value="RutC-like_sf"/>
</dbReference>
<dbReference type="CDD" id="cd02199">
    <property type="entry name" value="YjgF_YER057c_UK114_like_1"/>
    <property type="match status" value="1"/>
</dbReference>
<sequence>MKQMFMLLVSLHLALMTMAQENKPTVLVLIHSDNGGTYELAKEVAKGIEAEQGAVAIIKQVKASDNPKLRSIPLVTVDELDTYDGIAFGSPVYFGNISTAMSDFLSKTVDLWTNHRLEGMPAMVFMSAGSGAGNELAVQAFWNTLAVHGMILVSNGIRGAEQIDRDIPQGNTVLGTTSLASHKGVERPSPSERLVAEMQGRNFSKVAAAMKGVRTVTTKKTSEGNQQQMDINAILQKKNIVLPELPKAVGNYELFSRSGNLIFINQVALKDGKIFNAGKLGIDVSEEQVKEATRVTMLNVLAILRDALGGDLNRVEKCVQLIGAFNTLETYTQHAALMNAASDLTVDIFGENGKHTRNTSGAASLPLGSSVSIQAIFEVQ</sequence>
<dbReference type="SUPFAM" id="SSF55298">
    <property type="entry name" value="YjgF-like"/>
    <property type="match status" value="1"/>
</dbReference>
<evidence type="ECO:0000313" key="3">
    <source>
        <dbReference type="EMBL" id="SMG30026.1"/>
    </source>
</evidence>
<feature type="chain" id="PRO_5013027636" evidence="1">
    <location>
        <begin position="20"/>
        <end position="380"/>
    </location>
</feature>
<dbReference type="Gene3D" id="3.40.50.360">
    <property type="match status" value="1"/>
</dbReference>
<protein>
    <submittedName>
        <fullName evidence="3">NAD(P)H dehydrogenase (Quinone)</fullName>
    </submittedName>
</protein>
<feature type="signal peptide" evidence="1">
    <location>
        <begin position="1"/>
        <end position="19"/>
    </location>
</feature>
<gene>
    <name evidence="3" type="ORF">SAMN05660862_2004</name>
</gene>
<reference evidence="3 4" key="1">
    <citation type="submission" date="2017-04" db="EMBL/GenBank/DDBJ databases">
        <authorList>
            <person name="Afonso C.L."/>
            <person name="Miller P.J."/>
            <person name="Scott M.A."/>
            <person name="Spackman E."/>
            <person name="Goraichik I."/>
            <person name="Dimitrov K.M."/>
            <person name="Suarez D.L."/>
            <person name="Swayne D.E."/>
        </authorList>
    </citation>
    <scope>NUCLEOTIDE SEQUENCE [LARGE SCALE GENOMIC DNA]</scope>
    <source>
        <strain evidence="3 4">DSM 22418</strain>
    </source>
</reference>
<dbReference type="GO" id="GO:0016491">
    <property type="term" value="F:oxidoreductase activity"/>
    <property type="evidence" value="ECO:0007669"/>
    <property type="project" value="InterPro"/>
</dbReference>